<keyword evidence="12" id="KW-0255">Endonuclease</keyword>
<gene>
    <name evidence="12" type="ORF">BHK98_11530</name>
</gene>
<dbReference type="CDD" id="cd17930">
    <property type="entry name" value="DEXHc_cas3"/>
    <property type="match status" value="1"/>
</dbReference>
<evidence type="ECO:0000256" key="2">
    <source>
        <dbReference type="ARBA" id="ARBA00009046"/>
    </source>
</evidence>
<dbReference type="Pfam" id="PF22590">
    <property type="entry name" value="Cas3-like_C_2"/>
    <property type="match status" value="1"/>
</dbReference>
<keyword evidence="10" id="KW-0175">Coiled coil</keyword>
<name>A0A1Q9JLL0_9FIRM</name>
<dbReference type="GO" id="GO:0003723">
    <property type="term" value="F:RNA binding"/>
    <property type="evidence" value="ECO:0007669"/>
    <property type="project" value="TreeGrafter"/>
</dbReference>
<keyword evidence="4" id="KW-0479">Metal-binding</keyword>
<dbReference type="InterPro" id="IPR054712">
    <property type="entry name" value="Cas3-like_dom"/>
</dbReference>
<dbReference type="SUPFAM" id="SSF52540">
    <property type="entry name" value="P-loop containing nucleoside triphosphate hydrolases"/>
    <property type="match status" value="1"/>
</dbReference>
<evidence type="ECO:0000313" key="13">
    <source>
        <dbReference type="Proteomes" id="UP000187404"/>
    </source>
</evidence>
<dbReference type="GO" id="GO:0005524">
    <property type="term" value="F:ATP binding"/>
    <property type="evidence" value="ECO:0007669"/>
    <property type="project" value="UniProtKB-KW"/>
</dbReference>
<dbReference type="InterPro" id="IPR014001">
    <property type="entry name" value="Helicase_ATP-bd"/>
</dbReference>
<protein>
    <submittedName>
        <fullName evidence="12">CRISPR-associated helicase/endonuclease Cas3</fullName>
    </submittedName>
</protein>
<dbReference type="NCBIfam" id="TIGR01587">
    <property type="entry name" value="cas3_core"/>
    <property type="match status" value="1"/>
</dbReference>
<dbReference type="STRING" id="1261640.BHK98_11530"/>
<evidence type="ECO:0000256" key="1">
    <source>
        <dbReference type="ARBA" id="ARBA00006847"/>
    </source>
</evidence>
<sequence length="917" mass="104099">MSLWAKKEEKNGIFFWLPLMVHLKDTMDVSRWLFEHWLSDSQRELCRKGLKGMGNREAVTPDLASDLASFLGGIHDLGKATPAFQTKKGFSNSKTLDDELKEKLERAGLSGISTVNLRYAGCSPHSLAGEYLLKKFGIGDDIGSIIGGHHGKPVDSLRDILNQSEYEANYFQSNDLRSSVRALWLAAQKETFEWALRENGFSDKDDLPKIPEPVQVIYEGLIIMADWIASNSDYFPLINIDREITENPENRLRMGISKWAGDTPLQTDSYPGKDQLFIDRFGFAPREFQKAVYETTESIRKPGIMILEAPMGEGKTEAALAVTELMMTKTGCSGLFFGLPTQATSNGMFSRIEEWLGSLAKYHDAFQSLRLSHGKAALNEDMNRLRKHADQVNTDGSHDENVYINEWFSGRKKAMLDDFVVGTVDGFLLLALKQKHLALRHLGFSKKVVIVDEVHAYDAYMQQYLEEAIRWMGVYGVPVILVSATLPPEKREAFIETYLRGTGMKKSDMRFPEVSANSYPLITYTDGQNVLVKDDFREGENKEIHIRKLDNDDLLETVSNLLAEGGVVGIVVNTVKRAQEIGKKCKDRFGSNTVEILHSSYIAADRVRKESDLINEIGKNGKRPEMKIVIGTQVIEQSLDIDFDVMVSDLCPVDLLLQRAGRLHRHDIDRPEKLKEPVLYVMGTNQEFKFARGSEMVYGKYFLIRTQHFLPDTIRVPSDIPVLIQEVYGDEDLKLDGSLKEKYEEAKRKQQIEIEEKKSKAQQFKIDHPNPNKTLIGWLREMDISETEETAAAQVRDIQETIEVIAVKKTGNGYGTFKDNVDVSGRISETRISKDLAGQTIRIPGHIIRKQGISHEIKWLEDYNRKSLSEWQKEPWLKGELGIIFDEDGTFDLNGTELKYDNEYGLREVKEVIDEKI</sequence>
<comment type="similarity">
    <text evidence="2">In the central section; belongs to the CRISPR-associated helicase Cas3 family.</text>
</comment>
<comment type="caution">
    <text evidence="12">The sequence shown here is derived from an EMBL/GenBank/DDBJ whole genome shotgun (WGS) entry which is preliminary data.</text>
</comment>
<keyword evidence="8" id="KW-0067">ATP-binding</keyword>
<dbReference type="Proteomes" id="UP000187404">
    <property type="component" value="Unassembled WGS sequence"/>
</dbReference>
<dbReference type="GO" id="GO:0051607">
    <property type="term" value="P:defense response to virus"/>
    <property type="evidence" value="ECO:0007669"/>
    <property type="project" value="UniProtKB-KW"/>
</dbReference>
<feature type="domain" description="HD Cas3-type" evidence="11">
    <location>
        <begin position="12"/>
        <end position="228"/>
    </location>
</feature>
<dbReference type="InterPro" id="IPR006483">
    <property type="entry name" value="CRISPR-assoc_Cas3_HD"/>
</dbReference>
<dbReference type="InterPro" id="IPR011545">
    <property type="entry name" value="DEAD/DEAH_box_helicase_dom"/>
</dbReference>
<evidence type="ECO:0000256" key="7">
    <source>
        <dbReference type="ARBA" id="ARBA00022806"/>
    </source>
</evidence>
<feature type="coiled-coil region" evidence="10">
    <location>
        <begin position="740"/>
        <end position="767"/>
    </location>
</feature>
<proteinExistence type="inferred from homology"/>
<dbReference type="InterPro" id="IPR050547">
    <property type="entry name" value="DEAD_box_RNA_helicases"/>
</dbReference>
<keyword evidence="7" id="KW-0347">Helicase</keyword>
<keyword evidence="9" id="KW-0051">Antiviral defense</keyword>
<dbReference type="InterPro" id="IPR041372">
    <property type="entry name" value="Cas3_C"/>
</dbReference>
<dbReference type="PANTHER" id="PTHR47963">
    <property type="entry name" value="DEAD-BOX ATP-DEPENDENT RNA HELICASE 47, MITOCHONDRIAL"/>
    <property type="match status" value="1"/>
</dbReference>
<keyword evidence="3" id="KW-0540">Nuclease</keyword>
<dbReference type="Pfam" id="PF18395">
    <property type="entry name" value="Cas3_C"/>
    <property type="match status" value="1"/>
</dbReference>
<evidence type="ECO:0000256" key="5">
    <source>
        <dbReference type="ARBA" id="ARBA00022741"/>
    </source>
</evidence>
<organism evidence="12 13">
    <name type="scientific">Hornefia porci</name>
    <dbReference type="NCBI Taxonomy" id="2652292"/>
    <lineage>
        <taxon>Bacteria</taxon>
        <taxon>Bacillati</taxon>
        <taxon>Bacillota</taxon>
        <taxon>Clostridia</taxon>
        <taxon>Peptostreptococcales</taxon>
        <taxon>Anaerovoracaceae</taxon>
        <taxon>Hornefia</taxon>
    </lineage>
</organism>
<evidence type="ECO:0000256" key="3">
    <source>
        <dbReference type="ARBA" id="ARBA00022722"/>
    </source>
</evidence>
<dbReference type="InterPro" id="IPR006474">
    <property type="entry name" value="Helicase_Cas3_CRISPR-ass_core"/>
</dbReference>
<dbReference type="GO" id="GO:0004519">
    <property type="term" value="F:endonuclease activity"/>
    <property type="evidence" value="ECO:0007669"/>
    <property type="project" value="UniProtKB-KW"/>
</dbReference>
<dbReference type="GO" id="GO:0046872">
    <property type="term" value="F:metal ion binding"/>
    <property type="evidence" value="ECO:0007669"/>
    <property type="project" value="UniProtKB-KW"/>
</dbReference>
<evidence type="ECO:0000256" key="9">
    <source>
        <dbReference type="ARBA" id="ARBA00023118"/>
    </source>
</evidence>
<dbReference type="OrthoDB" id="9810236at2"/>
<dbReference type="SMART" id="SM00490">
    <property type="entry name" value="HELICc"/>
    <property type="match status" value="1"/>
</dbReference>
<dbReference type="CDD" id="cd09641">
    <property type="entry name" value="Cas3''_I"/>
    <property type="match status" value="1"/>
</dbReference>
<dbReference type="Gene3D" id="3.40.50.300">
    <property type="entry name" value="P-loop containing nucleotide triphosphate hydrolases"/>
    <property type="match status" value="2"/>
</dbReference>
<evidence type="ECO:0000313" key="12">
    <source>
        <dbReference type="EMBL" id="OLR57047.1"/>
    </source>
</evidence>
<dbReference type="PROSITE" id="PS51643">
    <property type="entry name" value="HD_CAS3"/>
    <property type="match status" value="1"/>
</dbReference>
<dbReference type="Pfam" id="PF18019">
    <property type="entry name" value="Cas3_HD"/>
    <property type="match status" value="1"/>
</dbReference>
<dbReference type="SMART" id="SM00487">
    <property type="entry name" value="DEXDc"/>
    <property type="match status" value="1"/>
</dbReference>
<evidence type="ECO:0000256" key="8">
    <source>
        <dbReference type="ARBA" id="ARBA00022840"/>
    </source>
</evidence>
<keyword evidence="6" id="KW-0378">Hydrolase</keyword>
<dbReference type="EMBL" id="MJIE01000001">
    <property type="protein sequence ID" value="OLR57047.1"/>
    <property type="molecule type" value="Genomic_DNA"/>
</dbReference>
<dbReference type="InterPro" id="IPR027417">
    <property type="entry name" value="P-loop_NTPase"/>
</dbReference>
<evidence type="ECO:0000256" key="10">
    <source>
        <dbReference type="SAM" id="Coils"/>
    </source>
</evidence>
<dbReference type="InterPro" id="IPR001650">
    <property type="entry name" value="Helicase_C-like"/>
</dbReference>
<dbReference type="Gene3D" id="1.10.3210.30">
    <property type="match status" value="1"/>
</dbReference>
<evidence type="ECO:0000256" key="6">
    <source>
        <dbReference type="ARBA" id="ARBA00022801"/>
    </source>
</evidence>
<keyword evidence="13" id="KW-1185">Reference proteome</keyword>
<comment type="similarity">
    <text evidence="1">In the N-terminal section; belongs to the CRISPR-associated nuclease Cas3-HD family.</text>
</comment>
<evidence type="ECO:0000259" key="11">
    <source>
        <dbReference type="PROSITE" id="PS51643"/>
    </source>
</evidence>
<dbReference type="AlphaFoldDB" id="A0A1Q9JLL0"/>
<keyword evidence="5" id="KW-0547">Nucleotide-binding</keyword>
<dbReference type="GO" id="GO:0003724">
    <property type="term" value="F:RNA helicase activity"/>
    <property type="evidence" value="ECO:0007669"/>
    <property type="project" value="TreeGrafter"/>
</dbReference>
<accession>A0A1Q9JLL0</accession>
<dbReference type="InterPro" id="IPR038257">
    <property type="entry name" value="CRISPR-assoc_Cas3_HD_sf"/>
</dbReference>
<evidence type="ECO:0000256" key="4">
    <source>
        <dbReference type="ARBA" id="ARBA00022723"/>
    </source>
</evidence>
<dbReference type="NCBIfam" id="TIGR01596">
    <property type="entry name" value="cas3_HD"/>
    <property type="match status" value="1"/>
</dbReference>
<dbReference type="PANTHER" id="PTHR47963:SF9">
    <property type="entry name" value="CRISPR-ASSOCIATED ENDONUCLEASE_HELICASE CAS3"/>
    <property type="match status" value="1"/>
</dbReference>
<dbReference type="Pfam" id="PF00270">
    <property type="entry name" value="DEAD"/>
    <property type="match status" value="1"/>
</dbReference>
<reference evidence="12 13" key="1">
    <citation type="journal article" date="2016" name="Appl. Environ. Microbiol.">
        <title>Function and Phylogeny of Bacterial Butyryl Coenzyme A:Acetate Transferases and Their Diversity in the Proximal Colon of Swine.</title>
        <authorList>
            <person name="Trachsel J."/>
            <person name="Bayles D.O."/>
            <person name="Looft T."/>
            <person name="Levine U.Y."/>
            <person name="Allen H.K."/>
        </authorList>
    </citation>
    <scope>NUCLEOTIDE SEQUENCE [LARGE SCALE GENOMIC DNA]</scope>
    <source>
        <strain evidence="12 13">68-3-10</strain>
    </source>
</reference>
<dbReference type="GO" id="GO:0016787">
    <property type="term" value="F:hydrolase activity"/>
    <property type="evidence" value="ECO:0007669"/>
    <property type="project" value="UniProtKB-KW"/>
</dbReference>